<dbReference type="GO" id="GO:0016747">
    <property type="term" value="F:acyltransferase activity, transferring groups other than amino-acyl groups"/>
    <property type="evidence" value="ECO:0007669"/>
    <property type="project" value="InterPro"/>
</dbReference>
<dbReference type="Proteomes" id="UP000028058">
    <property type="component" value="Unassembled WGS sequence"/>
</dbReference>
<accession>A0A3M8F4E6</accession>
<dbReference type="InterPro" id="IPR000182">
    <property type="entry name" value="GNAT_dom"/>
</dbReference>
<organism evidence="2 3">
    <name type="scientific">Streptomyces xinghaiensis</name>
    <dbReference type="NCBI Taxonomy" id="1038928"/>
    <lineage>
        <taxon>Bacteria</taxon>
        <taxon>Bacillati</taxon>
        <taxon>Actinomycetota</taxon>
        <taxon>Actinomycetes</taxon>
        <taxon>Kitasatosporales</taxon>
        <taxon>Streptomycetaceae</taxon>
        <taxon>Streptomyces</taxon>
    </lineage>
</organism>
<name>A0A3M8F4E6_9ACTN</name>
<dbReference type="PROSITE" id="PS51186">
    <property type="entry name" value="GNAT"/>
    <property type="match status" value="1"/>
</dbReference>
<evidence type="ECO:0000259" key="1">
    <source>
        <dbReference type="PROSITE" id="PS51186"/>
    </source>
</evidence>
<keyword evidence="3" id="KW-1185">Reference proteome</keyword>
<dbReference type="InterPro" id="IPR016181">
    <property type="entry name" value="Acyl_CoA_acyltransferase"/>
</dbReference>
<protein>
    <submittedName>
        <fullName evidence="2">N-acetyltransferase</fullName>
    </submittedName>
</protein>
<dbReference type="SUPFAM" id="SSF55729">
    <property type="entry name" value="Acyl-CoA N-acyltransferases (Nat)"/>
    <property type="match status" value="1"/>
</dbReference>
<reference evidence="2 3" key="1">
    <citation type="journal article" date="2014" name="Genome Announc.">
        <title>Draft Genome Sequence of Streptomyces fradiae ATCC 19609, a Strain Highly Sensitive to Antibiotics.</title>
        <authorList>
            <person name="Bekker O.B."/>
            <person name="Klimina K.M."/>
            <person name="Vatlin A.A."/>
            <person name="Zakharevich N.V."/>
            <person name="Kasianov A.S."/>
            <person name="Danilenko V.N."/>
        </authorList>
    </citation>
    <scope>NUCLEOTIDE SEQUENCE [LARGE SCALE GENOMIC DNA]</scope>
    <source>
        <strain evidence="2 3">ATCC 19609</strain>
    </source>
</reference>
<evidence type="ECO:0000313" key="2">
    <source>
        <dbReference type="EMBL" id="RKM95481.1"/>
    </source>
</evidence>
<dbReference type="RefSeq" id="WP_043468686.1">
    <property type="nucleotide sequence ID" value="NZ_CP134822.1"/>
</dbReference>
<dbReference type="AlphaFoldDB" id="A0A3M8F4E6"/>
<sequence>MDTAAILALYDDQMRRGAPADSPGARVERVGDVVRQLGAEGDWNCVLWSDLGAGSADAAIAAQIRHFASLGREFEWKLYGHDRPADLGERLRAAGLVPEPEETLMVAPTQELSTAVELPEGLALRPVTDPDGVELMVRVHEEVFGPGRSLRRHLTAQLAEQPETVVMTVAMAGELPVSSARLELYPGTDFAGLWGGGTLPAWRGRGVYRALVAHRARIAAERGYRYLQVDASDQSRPILRRLGFTALSTTTPYVFRP</sequence>
<dbReference type="CDD" id="cd04301">
    <property type="entry name" value="NAT_SF"/>
    <property type="match status" value="1"/>
</dbReference>
<dbReference type="OrthoDB" id="164800at2"/>
<dbReference type="Gene3D" id="3.40.630.30">
    <property type="match status" value="1"/>
</dbReference>
<gene>
    <name evidence="2" type="ORF">SFRA_015680</name>
</gene>
<dbReference type="EMBL" id="JNAD02000006">
    <property type="protein sequence ID" value="RKM95481.1"/>
    <property type="molecule type" value="Genomic_DNA"/>
</dbReference>
<comment type="caution">
    <text evidence="2">The sequence shown here is derived from an EMBL/GenBank/DDBJ whole genome shotgun (WGS) entry which is preliminary data.</text>
</comment>
<proteinExistence type="predicted"/>
<dbReference type="Pfam" id="PF00583">
    <property type="entry name" value="Acetyltransf_1"/>
    <property type="match status" value="1"/>
</dbReference>
<feature type="domain" description="N-acetyltransferase" evidence="1">
    <location>
        <begin position="122"/>
        <end position="257"/>
    </location>
</feature>
<evidence type="ECO:0000313" key="3">
    <source>
        <dbReference type="Proteomes" id="UP000028058"/>
    </source>
</evidence>